<reference evidence="2 3" key="1">
    <citation type="submission" date="2016-02" db="EMBL/GenBank/DDBJ databases">
        <title>Complete genome sequencing and analysis of ATSB10, Dyella thiooxydans isolated from rhizosphere soil of sunflower (Helianthus annuus L.).</title>
        <authorList>
            <person name="Lee Y."/>
            <person name="Hwangbo K."/>
            <person name="Chung H."/>
            <person name="Yoo J."/>
            <person name="Kim K.Y."/>
            <person name="Sa T.M."/>
            <person name="Um Y."/>
            <person name="Madhaiyan M."/>
        </authorList>
    </citation>
    <scope>NUCLEOTIDE SEQUENCE [LARGE SCALE GENOMIC DNA]</scope>
    <source>
        <strain evidence="2 3">ATSB10</strain>
    </source>
</reference>
<evidence type="ECO:0000256" key="1">
    <source>
        <dbReference type="SAM" id="MobiDB-lite"/>
    </source>
</evidence>
<feature type="compositionally biased region" description="Basic and acidic residues" evidence="1">
    <location>
        <begin position="1"/>
        <end position="11"/>
    </location>
</feature>
<feature type="region of interest" description="Disordered" evidence="1">
    <location>
        <begin position="1"/>
        <end position="28"/>
    </location>
</feature>
<evidence type="ECO:0000313" key="3">
    <source>
        <dbReference type="Proteomes" id="UP000077255"/>
    </source>
</evidence>
<organism evidence="2 3">
    <name type="scientific">Dyella thiooxydans</name>
    <dbReference type="NCBI Taxonomy" id="445710"/>
    <lineage>
        <taxon>Bacteria</taxon>
        <taxon>Pseudomonadati</taxon>
        <taxon>Pseudomonadota</taxon>
        <taxon>Gammaproteobacteria</taxon>
        <taxon>Lysobacterales</taxon>
        <taxon>Rhodanobacteraceae</taxon>
        <taxon>Dyella</taxon>
    </lineage>
</organism>
<gene>
    <name evidence="2" type="ORF">ATSB10_06450</name>
</gene>
<evidence type="ECO:0000313" key="2">
    <source>
        <dbReference type="EMBL" id="AND68099.1"/>
    </source>
</evidence>
<accession>A0A169GPM9</accession>
<dbReference type="STRING" id="445710.ATSB10_06450"/>
<dbReference type="EMBL" id="CP014841">
    <property type="protein sequence ID" value="AND68099.1"/>
    <property type="molecule type" value="Genomic_DNA"/>
</dbReference>
<name>A0A169GPM9_9GAMM</name>
<sequence length="124" mass="13758">MSLGHRPEGRGLHTIGTGPVHPARAEGYGACTRRRSRAVWKRSLLQMPGLAGALVAIARRYPWGIIGRVATNRWASGPGYEPRSRRACRWASKTLRAYQSVGGEHRTWLSGRSPLPRRQDGALY</sequence>
<dbReference type="Proteomes" id="UP000077255">
    <property type="component" value="Chromosome"/>
</dbReference>
<proteinExistence type="predicted"/>
<dbReference type="KEGG" id="dtx:ATSB10_06450"/>
<dbReference type="PATRIC" id="fig|445710.3.peg.640"/>
<dbReference type="AlphaFoldDB" id="A0A169GPM9"/>
<keyword evidence="3" id="KW-1185">Reference proteome</keyword>
<protein>
    <submittedName>
        <fullName evidence="2">Uncharacterized protein</fullName>
    </submittedName>
</protein>